<feature type="transmembrane region" description="Helical" evidence="6">
    <location>
        <begin position="129"/>
        <end position="149"/>
    </location>
</feature>
<keyword evidence="4 6" id="KW-0472">Membrane</keyword>
<dbReference type="InterPro" id="IPR006603">
    <property type="entry name" value="PQ-loop_rpt"/>
</dbReference>
<evidence type="ECO:0000313" key="7">
    <source>
        <dbReference type="EMBL" id="JAP91985.1"/>
    </source>
</evidence>
<gene>
    <name evidence="7" type="ORF">TPC1_16216</name>
</gene>
<dbReference type="EMBL" id="GDID01004621">
    <property type="protein sequence ID" value="JAP91985.1"/>
    <property type="molecule type" value="Transcribed_RNA"/>
</dbReference>
<feature type="transmembrane region" description="Helical" evidence="6">
    <location>
        <begin position="91"/>
        <end position="108"/>
    </location>
</feature>
<dbReference type="Gene3D" id="1.20.1280.290">
    <property type="match status" value="2"/>
</dbReference>
<evidence type="ECO:0000256" key="6">
    <source>
        <dbReference type="SAM" id="Phobius"/>
    </source>
</evidence>
<feature type="transmembrane region" description="Helical" evidence="6">
    <location>
        <begin position="210"/>
        <end position="231"/>
    </location>
</feature>
<feature type="transmembrane region" description="Helical" evidence="6">
    <location>
        <begin position="169"/>
        <end position="190"/>
    </location>
</feature>
<dbReference type="GO" id="GO:0098852">
    <property type="term" value="C:lytic vacuole membrane"/>
    <property type="evidence" value="ECO:0007669"/>
    <property type="project" value="UniProtKB-ARBA"/>
</dbReference>
<organism evidence="7">
    <name type="scientific">Trepomonas sp. PC1</name>
    <dbReference type="NCBI Taxonomy" id="1076344"/>
    <lineage>
        <taxon>Eukaryota</taxon>
        <taxon>Metamonada</taxon>
        <taxon>Diplomonadida</taxon>
        <taxon>Hexamitidae</taxon>
        <taxon>Hexamitinae</taxon>
        <taxon>Trepomonas</taxon>
    </lineage>
</organism>
<evidence type="ECO:0000256" key="3">
    <source>
        <dbReference type="ARBA" id="ARBA00022989"/>
    </source>
</evidence>
<reference evidence="7" key="1">
    <citation type="submission" date="2015-07" db="EMBL/GenBank/DDBJ databases">
        <title>Adaptation to a free-living lifestyle via gene acquisitions in the diplomonad Trepomonas sp. PC1.</title>
        <authorList>
            <person name="Xu F."/>
            <person name="Jerlstrom-Hultqvist J."/>
            <person name="Kolisko M."/>
            <person name="Simpson A.G.B."/>
            <person name="Roger A.J."/>
            <person name="Svard S.G."/>
            <person name="Andersson J.O."/>
        </authorList>
    </citation>
    <scope>NUCLEOTIDE SEQUENCE</scope>
    <source>
        <strain evidence="7">PC1</strain>
    </source>
</reference>
<keyword evidence="5" id="KW-0175">Coiled coil</keyword>
<dbReference type="PANTHER" id="PTHR16201">
    <property type="entry name" value="SEVEN TRANSMEMBRANE PROTEIN 1-RELATED"/>
    <property type="match status" value="1"/>
</dbReference>
<sequence length="339" mass="38775">MVCQCNMSNVSLFFQSVFNLCINTAGQIASQIIGWISIVFWILTYYSQIRTNFLIRRSEAVSPVFLLNWFAGDLTNLIASFLTSAMITSKAVAAVFVFCDIVLISQYYTFLKFDNLKQLSIRITFIETFFYLALLTIIISNVLWSYSMGASSLANSPGIVEDCPADPELWTTQFIVGYILLYVCPFSYTVSRIFQALKNQKRKSIEGLSLLMFTSSTIGNLTQVLMVVVYSQSSEFLVTQIPYILMYGIPFFIDLWVVIQFWQFKHTRTTHIKSSDHIVVQCKIQNHKDTIIEKLQIQNNQLKQVLDELELHVGEMQMTQILVKSGINRQSNILIDEIG</sequence>
<name>A0A146K858_9EUKA</name>
<feature type="non-terminal residue" evidence="7">
    <location>
        <position position="339"/>
    </location>
</feature>
<dbReference type="AlphaFoldDB" id="A0A146K858"/>
<feature type="coiled-coil region" evidence="5">
    <location>
        <begin position="288"/>
        <end position="319"/>
    </location>
</feature>
<dbReference type="Pfam" id="PF04193">
    <property type="entry name" value="PQ-loop"/>
    <property type="match status" value="2"/>
</dbReference>
<evidence type="ECO:0000256" key="4">
    <source>
        <dbReference type="ARBA" id="ARBA00023136"/>
    </source>
</evidence>
<dbReference type="InterPro" id="IPR051415">
    <property type="entry name" value="LAAT-1"/>
</dbReference>
<feature type="transmembrane region" description="Helical" evidence="6">
    <location>
        <begin position="17"/>
        <end position="43"/>
    </location>
</feature>
<accession>A0A146K858</accession>
<evidence type="ECO:0000256" key="2">
    <source>
        <dbReference type="ARBA" id="ARBA00022692"/>
    </source>
</evidence>
<keyword evidence="2 6" id="KW-0812">Transmembrane</keyword>
<proteinExistence type="predicted"/>
<protein>
    <submittedName>
        <fullName evidence="7">PQ-loop motif-containing protein</fullName>
    </submittedName>
</protein>
<evidence type="ECO:0000256" key="5">
    <source>
        <dbReference type="SAM" id="Coils"/>
    </source>
</evidence>
<evidence type="ECO:0000256" key="1">
    <source>
        <dbReference type="ARBA" id="ARBA00004141"/>
    </source>
</evidence>
<dbReference type="GO" id="GO:0015174">
    <property type="term" value="F:basic amino acid transmembrane transporter activity"/>
    <property type="evidence" value="ECO:0007669"/>
    <property type="project" value="UniProtKB-ARBA"/>
</dbReference>
<feature type="transmembrane region" description="Helical" evidence="6">
    <location>
        <begin position="64"/>
        <end position="85"/>
    </location>
</feature>
<comment type="subcellular location">
    <subcellularLocation>
        <location evidence="1">Membrane</location>
        <topology evidence="1">Multi-pass membrane protein</topology>
    </subcellularLocation>
</comment>
<dbReference type="FunFam" id="1.20.1280.290:FF:000009">
    <property type="entry name" value="PQ loop repeat family protein"/>
    <property type="match status" value="1"/>
</dbReference>
<feature type="transmembrane region" description="Helical" evidence="6">
    <location>
        <begin position="243"/>
        <end position="264"/>
    </location>
</feature>
<keyword evidence="3 6" id="KW-1133">Transmembrane helix</keyword>
<dbReference type="SMART" id="SM00679">
    <property type="entry name" value="CTNS"/>
    <property type="match status" value="2"/>
</dbReference>